<keyword evidence="3" id="KW-1185">Reference proteome</keyword>
<dbReference type="Proteomes" id="UP000324222">
    <property type="component" value="Unassembled WGS sequence"/>
</dbReference>
<accession>A0A5B7D587</accession>
<dbReference type="EMBL" id="VSRR010000485">
    <property type="protein sequence ID" value="MPC16186.1"/>
    <property type="molecule type" value="Genomic_DNA"/>
</dbReference>
<feature type="compositionally biased region" description="Pro residues" evidence="1">
    <location>
        <begin position="34"/>
        <end position="46"/>
    </location>
</feature>
<evidence type="ECO:0000313" key="3">
    <source>
        <dbReference type="Proteomes" id="UP000324222"/>
    </source>
</evidence>
<name>A0A5B7D587_PORTR</name>
<gene>
    <name evidence="2" type="ORF">E2C01_009006</name>
</gene>
<reference evidence="2 3" key="1">
    <citation type="submission" date="2019-05" db="EMBL/GenBank/DDBJ databases">
        <title>Another draft genome of Portunus trituberculatus and its Hox gene families provides insights of decapod evolution.</title>
        <authorList>
            <person name="Jeong J.-H."/>
            <person name="Song I."/>
            <person name="Kim S."/>
            <person name="Choi T."/>
            <person name="Kim D."/>
            <person name="Ryu S."/>
            <person name="Kim W."/>
        </authorList>
    </citation>
    <scope>NUCLEOTIDE SEQUENCE [LARGE SCALE GENOMIC DNA]</scope>
    <source>
        <tissue evidence="2">Muscle</tissue>
    </source>
</reference>
<evidence type="ECO:0000313" key="2">
    <source>
        <dbReference type="EMBL" id="MPC16186.1"/>
    </source>
</evidence>
<feature type="region of interest" description="Disordered" evidence="1">
    <location>
        <begin position="34"/>
        <end position="68"/>
    </location>
</feature>
<dbReference type="AlphaFoldDB" id="A0A5B7D587"/>
<comment type="caution">
    <text evidence="2">The sequence shown here is derived from an EMBL/GenBank/DDBJ whole genome shotgun (WGS) entry which is preliminary data.</text>
</comment>
<proteinExistence type="predicted"/>
<protein>
    <submittedName>
        <fullName evidence="2">Uncharacterized protein</fullName>
    </submittedName>
</protein>
<evidence type="ECO:0000256" key="1">
    <source>
        <dbReference type="SAM" id="MobiDB-lite"/>
    </source>
</evidence>
<organism evidence="2 3">
    <name type="scientific">Portunus trituberculatus</name>
    <name type="common">Swimming crab</name>
    <name type="synonym">Neptunus trituberculatus</name>
    <dbReference type="NCBI Taxonomy" id="210409"/>
    <lineage>
        <taxon>Eukaryota</taxon>
        <taxon>Metazoa</taxon>
        <taxon>Ecdysozoa</taxon>
        <taxon>Arthropoda</taxon>
        <taxon>Crustacea</taxon>
        <taxon>Multicrustacea</taxon>
        <taxon>Malacostraca</taxon>
        <taxon>Eumalacostraca</taxon>
        <taxon>Eucarida</taxon>
        <taxon>Decapoda</taxon>
        <taxon>Pleocyemata</taxon>
        <taxon>Brachyura</taxon>
        <taxon>Eubrachyura</taxon>
        <taxon>Portunoidea</taxon>
        <taxon>Portunidae</taxon>
        <taxon>Portuninae</taxon>
        <taxon>Portunus</taxon>
    </lineage>
</organism>
<sequence length="102" mass="10917">MYGLIFFRDSPLHPEEAELRSILELVAATLPPSFPPSLPNLPPSPASPSAKAASSPLTQTLPSGEHTALLSGSSEALPIFHTSPGQIRIPTSRVHFLPRFHS</sequence>
<feature type="compositionally biased region" description="Low complexity" evidence="1">
    <location>
        <begin position="47"/>
        <end position="57"/>
    </location>
</feature>